<dbReference type="EMBL" id="AP012603">
    <property type="protein sequence ID" value="BAM89148.1"/>
    <property type="molecule type" value="Genomic_DNA"/>
</dbReference>
<evidence type="ECO:0000313" key="1">
    <source>
        <dbReference type="EMBL" id="BAM89148.1"/>
    </source>
</evidence>
<dbReference type="KEGG" id="aol:S58_31500"/>
<proteinExistence type="predicted"/>
<dbReference type="AlphaFoldDB" id="M4Z6J0"/>
<protein>
    <submittedName>
        <fullName evidence="1">Amidophosphoribosyltransferase</fullName>
    </submittedName>
</protein>
<reference evidence="1 2" key="1">
    <citation type="journal article" date="2013" name="Appl. Environ. Microbiol.">
        <title>Genome analysis suggests that the soil oligotrophic bacterium Agromonas oligotrophica (Bradyrhizobium oligotrophicum) is a nitrogen-fixing symbiont of Aeschynomene indica.</title>
        <authorList>
            <person name="Okubo T."/>
            <person name="Fukushima S."/>
            <person name="Itakura M."/>
            <person name="Oshima K."/>
            <person name="Longtonglang A."/>
            <person name="Teaumroong N."/>
            <person name="Mitsui H."/>
            <person name="Hattori M."/>
            <person name="Hattori R."/>
            <person name="Hattori T."/>
            <person name="Minamisawa K."/>
        </authorList>
    </citation>
    <scope>NUCLEOTIDE SEQUENCE [LARGE SCALE GENOMIC DNA]</scope>
    <source>
        <strain evidence="1 2">S58</strain>
    </source>
</reference>
<dbReference type="Proteomes" id="UP000011841">
    <property type="component" value="Chromosome"/>
</dbReference>
<keyword evidence="1" id="KW-0328">Glycosyltransferase</keyword>
<dbReference type="GO" id="GO:0016757">
    <property type="term" value="F:glycosyltransferase activity"/>
    <property type="evidence" value="ECO:0007669"/>
    <property type="project" value="UniProtKB-KW"/>
</dbReference>
<name>M4Z6J0_9BRAD</name>
<sequence>MRLAFPRINSLEADDGSASISYLTVDMNRDTGGLKYNFTSMKPFGKIDIPTTVALLTSSKARDLLLAETGFDIFDQDLSEIERRVREYAGQHGHTFEVRTFQVPATANEQMIRVLRDSFCDLFLEYWSAYRNSSGDHTDDSAGRYPDTLHFRPQNLNRKFHVTLHAKGGAG</sequence>
<dbReference type="GeneID" id="301817012"/>
<dbReference type="RefSeq" id="WP_015666269.1">
    <property type="nucleotide sequence ID" value="NC_020453.1"/>
</dbReference>
<accession>M4Z6J0</accession>
<organism evidence="1 2">
    <name type="scientific">Bradyrhizobium oligotrophicum S58</name>
    <dbReference type="NCBI Taxonomy" id="1245469"/>
    <lineage>
        <taxon>Bacteria</taxon>
        <taxon>Pseudomonadati</taxon>
        <taxon>Pseudomonadota</taxon>
        <taxon>Alphaproteobacteria</taxon>
        <taxon>Hyphomicrobiales</taxon>
        <taxon>Nitrobacteraceae</taxon>
        <taxon>Bradyrhizobium</taxon>
    </lineage>
</organism>
<evidence type="ECO:0000313" key="2">
    <source>
        <dbReference type="Proteomes" id="UP000011841"/>
    </source>
</evidence>
<keyword evidence="1" id="KW-0808">Transferase</keyword>
<gene>
    <name evidence="1" type="ORF">S58_31500</name>
</gene>
<keyword evidence="2" id="KW-1185">Reference proteome</keyword>
<dbReference type="HOGENOM" id="CLU_1560025_0_0_5"/>